<keyword evidence="4" id="KW-0325">Glycoprotein</keyword>
<reference evidence="7" key="1">
    <citation type="submission" date="2019-03" db="EMBL/GenBank/DDBJ databases">
        <title>WGS assembly of Setaria viridis.</title>
        <authorList>
            <person name="Huang P."/>
            <person name="Jenkins J."/>
            <person name="Grimwood J."/>
            <person name="Barry K."/>
            <person name="Healey A."/>
            <person name="Mamidi S."/>
            <person name="Sreedasyam A."/>
            <person name="Shu S."/>
            <person name="Feldman M."/>
            <person name="Wu J."/>
            <person name="Yu Y."/>
            <person name="Chen C."/>
            <person name="Johnson J."/>
            <person name="Rokhsar D."/>
            <person name="Baxter I."/>
            <person name="Schmutz J."/>
            <person name="Brutnell T."/>
            <person name="Kellogg E."/>
        </authorList>
    </citation>
    <scope>NUCLEOTIDE SEQUENCE [LARGE SCALE GENOMIC DNA]</scope>
</reference>
<dbReference type="GO" id="GO:0006869">
    <property type="term" value="P:lipid transport"/>
    <property type="evidence" value="ECO:0007669"/>
    <property type="project" value="InterPro"/>
</dbReference>
<feature type="signal peptide" evidence="5">
    <location>
        <begin position="1"/>
        <end position="27"/>
    </location>
</feature>
<dbReference type="GO" id="GO:0008289">
    <property type="term" value="F:lipid binding"/>
    <property type="evidence" value="ECO:0007669"/>
    <property type="project" value="InterPro"/>
</dbReference>
<proteinExistence type="inferred from homology"/>
<dbReference type="CDD" id="cd00010">
    <property type="entry name" value="AAI_LTSS"/>
    <property type="match status" value="1"/>
</dbReference>
<comment type="similarity">
    <text evidence="1">Belongs to the plant LTP family.</text>
</comment>
<dbReference type="Pfam" id="PF14368">
    <property type="entry name" value="LTP_2"/>
    <property type="match status" value="1"/>
</dbReference>
<evidence type="ECO:0000256" key="1">
    <source>
        <dbReference type="ARBA" id="ARBA00009748"/>
    </source>
</evidence>
<dbReference type="AlphaFoldDB" id="A0A4V6DBU3"/>
<feature type="domain" description="Bifunctional inhibitor/plant lipid transfer protein/seed storage helical" evidence="6">
    <location>
        <begin position="53"/>
        <end position="134"/>
    </location>
</feature>
<dbReference type="Gramene" id="TKW34666">
    <property type="protein sequence ID" value="TKW34666"/>
    <property type="gene ID" value="SEVIR_2G320900v2"/>
</dbReference>
<keyword evidence="8" id="KW-1185">Reference proteome</keyword>
<accession>A0A4V6DBU3</accession>
<dbReference type="InterPro" id="IPR036312">
    <property type="entry name" value="Bifun_inhib/LTP/seed_sf"/>
</dbReference>
<organism evidence="7 8">
    <name type="scientific">Setaria viridis</name>
    <name type="common">Green bristlegrass</name>
    <name type="synonym">Setaria italica subsp. viridis</name>
    <dbReference type="NCBI Taxonomy" id="4556"/>
    <lineage>
        <taxon>Eukaryota</taxon>
        <taxon>Viridiplantae</taxon>
        <taxon>Streptophyta</taxon>
        <taxon>Embryophyta</taxon>
        <taxon>Tracheophyta</taxon>
        <taxon>Spermatophyta</taxon>
        <taxon>Magnoliopsida</taxon>
        <taxon>Liliopsida</taxon>
        <taxon>Poales</taxon>
        <taxon>Poaceae</taxon>
        <taxon>PACMAD clade</taxon>
        <taxon>Panicoideae</taxon>
        <taxon>Panicodae</taxon>
        <taxon>Paniceae</taxon>
        <taxon>Cenchrinae</taxon>
        <taxon>Setaria</taxon>
    </lineage>
</organism>
<gene>
    <name evidence="7" type="ORF">SEVIR_2G320900v2</name>
</gene>
<keyword evidence="2 5" id="KW-0732">Signal</keyword>
<dbReference type="EMBL" id="CM016553">
    <property type="protein sequence ID" value="TKW34666.1"/>
    <property type="molecule type" value="Genomic_DNA"/>
</dbReference>
<dbReference type="InterPro" id="IPR043325">
    <property type="entry name" value="LTSS"/>
</dbReference>
<dbReference type="InterPro" id="IPR016140">
    <property type="entry name" value="Bifunc_inhib/LTP/seed_store"/>
</dbReference>
<dbReference type="PANTHER" id="PTHR33044">
    <property type="entry name" value="BIFUNCTIONAL INHIBITOR/LIPID-TRANSFER PROTEIN/SEED STORAGE 2S ALBUMIN SUPERFAMILY PROTEIN-RELATED"/>
    <property type="match status" value="1"/>
</dbReference>
<dbReference type="SUPFAM" id="SSF47699">
    <property type="entry name" value="Bifunctional inhibitor/lipid-transfer protein/seed storage 2S albumin"/>
    <property type="match status" value="1"/>
</dbReference>
<feature type="chain" id="PRO_5020451285" description="Bifunctional inhibitor/plant lipid transfer protein/seed storage helical domain-containing protein" evidence="5">
    <location>
        <begin position="28"/>
        <end position="149"/>
    </location>
</feature>
<dbReference type="Proteomes" id="UP000298652">
    <property type="component" value="Chromosome 2"/>
</dbReference>
<sequence length="149" mass="15211">MGSSKLIAALFLALALAVATTSQATRAEPPSLALALAPSPSPSSPPEPATTSCMSWFMGMTPCMDFFTDADVAAPSSTCCKGLESLVDGAAVCLCHAMNGDIDNFMPANTDFSRVSDLPATCGVALPVETLSECYTEPVPPLLPPSPAA</sequence>
<evidence type="ECO:0000256" key="3">
    <source>
        <dbReference type="ARBA" id="ARBA00023157"/>
    </source>
</evidence>
<evidence type="ECO:0000259" key="6">
    <source>
        <dbReference type="SMART" id="SM00499"/>
    </source>
</evidence>
<name>A0A4V6DBU3_SETVI</name>
<evidence type="ECO:0000313" key="8">
    <source>
        <dbReference type="Proteomes" id="UP000298652"/>
    </source>
</evidence>
<protein>
    <recommendedName>
        <fullName evidence="6">Bifunctional inhibitor/plant lipid transfer protein/seed storage helical domain-containing protein</fullName>
    </recommendedName>
</protein>
<evidence type="ECO:0000256" key="4">
    <source>
        <dbReference type="ARBA" id="ARBA00023180"/>
    </source>
</evidence>
<evidence type="ECO:0000256" key="5">
    <source>
        <dbReference type="SAM" id="SignalP"/>
    </source>
</evidence>
<dbReference type="Gene3D" id="1.10.110.10">
    <property type="entry name" value="Plant lipid-transfer and hydrophobic proteins"/>
    <property type="match status" value="1"/>
</dbReference>
<dbReference type="SMART" id="SM00499">
    <property type="entry name" value="AAI"/>
    <property type="match status" value="1"/>
</dbReference>
<evidence type="ECO:0000256" key="2">
    <source>
        <dbReference type="ARBA" id="ARBA00022729"/>
    </source>
</evidence>
<evidence type="ECO:0000313" key="7">
    <source>
        <dbReference type="EMBL" id="TKW34666.1"/>
    </source>
</evidence>
<keyword evidence="3" id="KW-1015">Disulfide bond</keyword>
<dbReference type="InterPro" id="IPR000528">
    <property type="entry name" value="Plant_nsLTP"/>
</dbReference>
<dbReference type="PRINTS" id="PR00382">
    <property type="entry name" value="LIPIDTRNSFER"/>
</dbReference>